<accession>A0AAV0FYQ1</accession>
<evidence type="ECO:0008006" key="6">
    <source>
        <dbReference type="Google" id="ProtNLM"/>
    </source>
</evidence>
<feature type="region of interest" description="Disordered" evidence="1">
    <location>
        <begin position="82"/>
        <end position="104"/>
    </location>
</feature>
<dbReference type="AlphaFoldDB" id="A0AAV0FYQ1"/>
<evidence type="ECO:0000256" key="1">
    <source>
        <dbReference type="SAM" id="MobiDB-lite"/>
    </source>
</evidence>
<keyword evidence="2" id="KW-1133">Transmembrane helix</keyword>
<evidence type="ECO:0000313" key="5">
    <source>
        <dbReference type="Proteomes" id="UP001152523"/>
    </source>
</evidence>
<gene>
    <name evidence="3" type="ORF">CEPIT_LOCUS16545</name>
    <name evidence="4" type="ORF">CEPIT_LOCUS38565</name>
</gene>
<dbReference type="EMBL" id="CAMAPF010001026">
    <property type="protein sequence ID" value="CAH9140705.1"/>
    <property type="molecule type" value="Genomic_DNA"/>
</dbReference>
<keyword evidence="5" id="KW-1185">Reference proteome</keyword>
<dbReference type="EMBL" id="CAMAPF010000123">
    <property type="protein sequence ID" value="CAH9103775.1"/>
    <property type="molecule type" value="Genomic_DNA"/>
</dbReference>
<keyword evidence="2" id="KW-0472">Membrane</keyword>
<organism evidence="4 5">
    <name type="scientific">Cuscuta epithymum</name>
    <dbReference type="NCBI Taxonomy" id="186058"/>
    <lineage>
        <taxon>Eukaryota</taxon>
        <taxon>Viridiplantae</taxon>
        <taxon>Streptophyta</taxon>
        <taxon>Embryophyta</taxon>
        <taxon>Tracheophyta</taxon>
        <taxon>Spermatophyta</taxon>
        <taxon>Magnoliopsida</taxon>
        <taxon>eudicotyledons</taxon>
        <taxon>Gunneridae</taxon>
        <taxon>Pentapetalae</taxon>
        <taxon>asterids</taxon>
        <taxon>lamiids</taxon>
        <taxon>Solanales</taxon>
        <taxon>Convolvulaceae</taxon>
        <taxon>Cuscuteae</taxon>
        <taxon>Cuscuta</taxon>
        <taxon>Cuscuta subgen. Cuscuta</taxon>
    </lineage>
</organism>
<keyword evidence="2" id="KW-0812">Transmembrane</keyword>
<evidence type="ECO:0000313" key="4">
    <source>
        <dbReference type="EMBL" id="CAH9140705.1"/>
    </source>
</evidence>
<comment type="caution">
    <text evidence="4">The sequence shown here is derived from an EMBL/GenBank/DDBJ whole genome shotgun (WGS) entry which is preliminary data.</text>
</comment>
<feature type="transmembrane region" description="Helical" evidence="2">
    <location>
        <begin position="17"/>
        <end position="34"/>
    </location>
</feature>
<evidence type="ECO:0000256" key="2">
    <source>
        <dbReference type="SAM" id="Phobius"/>
    </source>
</evidence>
<protein>
    <recommendedName>
        <fullName evidence="6">Transmembrane protein</fullName>
    </recommendedName>
</protein>
<dbReference type="Proteomes" id="UP001152523">
    <property type="component" value="Unassembled WGS sequence"/>
</dbReference>
<feature type="compositionally biased region" description="Polar residues" evidence="1">
    <location>
        <begin position="94"/>
        <end position="104"/>
    </location>
</feature>
<sequence length="104" mass="12131">MDNRDMDNEPILRRNKVLILVGVCFLFLLVGIFAKHNNHKSTKVEIENKMIGPLVPMSNVMIWKRTRRRFSFHHHHTHNSINYVSKKPVPSMPNPSHNRAPPNS</sequence>
<evidence type="ECO:0000313" key="3">
    <source>
        <dbReference type="EMBL" id="CAH9103775.1"/>
    </source>
</evidence>
<name>A0AAV0FYQ1_9ASTE</name>
<reference evidence="4" key="1">
    <citation type="submission" date="2022-07" db="EMBL/GenBank/DDBJ databases">
        <authorList>
            <person name="Macas J."/>
            <person name="Novak P."/>
            <person name="Neumann P."/>
        </authorList>
    </citation>
    <scope>NUCLEOTIDE SEQUENCE</scope>
</reference>
<proteinExistence type="predicted"/>